<protein>
    <submittedName>
        <fullName evidence="3">Uncharacterized protein</fullName>
    </submittedName>
</protein>
<evidence type="ECO:0000313" key="4">
    <source>
        <dbReference type="Proteomes" id="UP000681720"/>
    </source>
</evidence>
<dbReference type="Proteomes" id="UP000681720">
    <property type="component" value="Unassembled WGS sequence"/>
</dbReference>
<organism evidence="3 4">
    <name type="scientific">Rotaria magnacalcarata</name>
    <dbReference type="NCBI Taxonomy" id="392030"/>
    <lineage>
        <taxon>Eukaryota</taxon>
        <taxon>Metazoa</taxon>
        <taxon>Spiralia</taxon>
        <taxon>Gnathifera</taxon>
        <taxon>Rotifera</taxon>
        <taxon>Eurotatoria</taxon>
        <taxon>Bdelloidea</taxon>
        <taxon>Philodinida</taxon>
        <taxon>Philodinidae</taxon>
        <taxon>Rotaria</taxon>
    </lineage>
</organism>
<proteinExistence type="predicted"/>
<dbReference type="EMBL" id="CAJOBH010040775">
    <property type="protein sequence ID" value="CAF4327520.1"/>
    <property type="molecule type" value="Genomic_DNA"/>
</dbReference>
<evidence type="ECO:0000313" key="2">
    <source>
        <dbReference type="EMBL" id="CAF4327520.1"/>
    </source>
</evidence>
<reference evidence="3" key="1">
    <citation type="submission" date="2021-02" db="EMBL/GenBank/DDBJ databases">
        <authorList>
            <person name="Nowell W R."/>
        </authorList>
    </citation>
    <scope>NUCLEOTIDE SEQUENCE</scope>
</reference>
<gene>
    <name evidence="2" type="ORF">BYL167_LOCUS28541</name>
    <name evidence="3" type="ORF">GIL414_LOCUS32582</name>
</gene>
<comment type="caution">
    <text evidence="3">The sequence shown here is derived from an EMBL/GenBank/DDBJ whole genome shotgun (WGS) entry which is preliminary data.</text>
</comment>
<evidence type="ECO:0000256" key="1">
    <source>
        <dbReference type="SAM" id="MobiDB-lite"/>
    </source>
</evidence>
<evidence type="ECO:0000313" key="3">
    <source>
        <dbReference type="EMBL" id="CAF4454595.1"/>
    </source>
</evidence>
<feature type="compositionally biased region" description="Polar residues" evidence="1">
    <location>
        <begin position="1"/>
        <end position="10"/>
    </location>
</feature>
<dbReference type="EMBL" id="CAJOBJ010069687">
    <property type="protein sequence ID" value="CAF4454595.1"/>
    <property type="molecule type" value="Genomic_DNA"/>
</dbReference>
<dbReference type="Proteomes" id="UP000681967">
    <property type="component" value="Unassembled WGS sequence"/>
</dbReference>
<feature type="compositionally biased region" description="Low complexity" evidence="1">
    <location>
        <begin position="31"/>
        <end position="43"/>
    </location>
</feature>
<accession>A0A8S2WPS2</accession>
<name>A0A8S2WPS2_9BILA</name>
<feature type="region of interest" description="Disordered" evidence="1">
    <location>
        <begin position="1"/>
        <end position="88"/>
    </location>
</feature>
<feature type="non-terminal residue" evidence="3">
    <location>
        <position position="88"/>
    </location>
</feature>
<sequence>MSSIHTTPKSPTIVISPGMKPVIPEQRESIHIIQSSSEQSPEILDSQNQSSEENSKILTKEDDNESKSSGSGPKKELFVSSKSSNSTT</sequence>
<dbReference type="AlphaFoldDB" id="A0A8S2WPS2"/>